<reference evidence="2" key="1">
    <citation type="submission" date="2014-05" db="EMBL/GenBank/DDBJ databases">
        <title>The genome and life-stage specific transcriptomes of Globodera pallida elucidate key aspects of plant parasitism by a cyst nematode.</title>
        <authorList>
            <person name="Cotton J.A."/>
            <person name="Lilley C.J."/>
            <person name="Jones L.M."/>
            <person name="Kikuchi T."/>
            <person name="Reid A.J."/>
            <person name="Thorpe P."/>
            <person name="Tsai I.J."/>
            <person name="Beasley H."/>
            <person name="Blok V."/>
            <person name="Cock P.J.A."/>
            <person name="Van den Akker S.E."/>
            <person name="Holroyd N."/>
            <person name="Hunt M."/>
            <person name="Mantelin S."/>
            <person name="Naghra H."/>
            <person name="Pain A."/>
            <person name="Palomares-Rius J.E."/>
            <person name="Zarowiecki M."/>
            <person name="Berriman M."/>
            <person name="Jones J.T."/>
            <person name="Urwin P.E."/>
        </authorList>
    </citation>
    <scope>NUCLEOTIDE SEQUENCE [LARGE SCALE GENOMIC DNA]</scope>
    <source>
        <strain evidence="2">Lindley</strain>
    </source>
</reference>
<feature type="coiled-coil region" evidence="1">
    <location>
        <begin position="31"/>
        <end position="61"/>
    </location>
</feature>
<sequence>MEQYQNKQHQTIIDAFTNKLKVSTDQVSLKHQEHEKLLNAHKNLMEEMNLKQQQYQKEINEKIDWLNKDQEQCDIMDLNKSKWQMLNNKKLIKKHCVQRLINYSMNVKNN</sequence>
<reference evidence="3" key="2">
    <citation type="submission" date="2016-06" db="UniProtKB">
        <authorList>
            <consortium name="WormBaseParasite"/>
        </authorList>
    </citation>
    <scope>IDENTIFICATION</scope>
</reference>
<evidence type="ECO:0000313" key="2">
    <source>
        <dbReference type="Proteomes" id="UP000050741"/>
    </source>
</evidence>
<name>A0A183CQC2_GLOPA</name>
<evidence type="ECO:0000313" key="3">
    <source>
        <dbReference type="WBParaSite" id="GPLIN_001508000"/>
    </source>
</evidence>
<dbReference type="WBParaSite" id="GPLIN_001508000">
    <property type="protein sequence ID" value="GPLIN_001508000"/>
    <property type="gene ID" value="GPLIN_001508000"/>
</dbReference>
<proteinExistence type="predicted"/>
<organism evidence="2 3">
    <name type="scientific">Globodera pallida</name>
    <name type="common">Potato cyst nematode worm</name>
    <name type="synonym">Heterodera pallida</name>
    <dbReference type="NCBI Taxonomy" id="36090"/>
    <lineage>
        <taxon>Eukaryota</taxon>
        <taxon>Metazoa</taxon>
        <taxon>Ecdysozoa</taxon>
        <taxon>Nematoda</taxon>
        <taxon>Chromadorea</taxon>
        <taxon>Rhabditida</taxon>
        <taxon>Tylenchina</taxon>
        <taxon>Tylenchomorpha</taxon>
        <taxon>Tylenchoidea</taxon>
        <taxon>Heteroderidae</taxon>
        <taxon>Heteroderinae</taxon>
        <taxon>Globodera</taxon>
    </lineage>
</organism>
<protein>
    <submittedName>
        <fullName evidence="3">Uncharacterized protein</fullName>
    </submittedName>
</protein>
<dbReference type="Proteomes" id="UP000050741">
    <property type="component" value="Unassembled WGS sequence"/>
</dbReference>
<evidence type="ECO:0000256" key="1">
    <source>
        <dbReference type="SAM" id="Coils"/>
    </source>
</evidence>
<keyword evidence="2" id="KW-1185">Reference proteome</keyword>
<accession>A0A183CQC2</accession>
<keyword evidence="1" id="KW-0175">Coiled coil</keyword>
<dbReference type="AlphaFoldDB" id="A0A183CQC2"/>